<dbReference type="EMBL" id="CP054143">
    <property type="protein sequence ID" value="QKJ67359.1"/>
    <property type="molecule type" value="Genomic_DNA"/>
</dbReference>
<feature type="region of interest" description="Disordered" evidence="1">
    <location>
        <begin position="187"/>
        <end position="211"/>
    </location>
</feature>
<protein>
    <submittedName>
        <fullName evidence="3">DUF58 domain-containing protein</fullName>
    </submittedName>
</protein>
<reference evidence="3 4" key="1">
    <citation type="submission" date="2020-05" db="EMBL/GenBank/DDBJ databases">
        <title>Complete genome sequence of Deefgea sp. D17.</title>
        <authorList>
            <person name="Bae J.-W."/>
            <person name="Han J.E."/>
        </authorList>
    </citation>
    <scope>NUCLEOTIDE SEQUENCE [LARGE SCALE GENOMIC DNA]</scope>
    <source>
        <strain evidence="3 4">D17</strain>
    </source>
</reference>
<keyword evidence="2" id="KW-0812">Transmembrane</keyword>
<evidence type="ECO:0000256" key="1">
    <source>
        <dbReference type="SAM" id="MobiDB-lite"/>
    </source>
</evidence>
<organism evidence="3 4">
    <name type="scientific">Deefgea piscis</name>
    <dbReference type="NCBI Taxonomy" id="2739061"/>
    <lineage>
        <taxon>Bacteria</taxon>
        <taxon>Pseudomonadati</taxon>
        <taxon>Pseudomonadota</taxon>
        <taxon>Betaproteobacteria</taxon>
        <taxon>Neisseriales</taxon>
        <taxon>Chitinibacteraceae</taxon>
        <taxon>Deefgea</taxon>
    </lineage>
</organism>
<accession>A0A6M8SXP6</accession>
<evidence type="ECO:0000256" key="2">
    <source>
        <dbReference type="SAM" id="Phobius"/>
    </source>
</evidence>
<sequence length="321" mass="36117">MSKPTFNWPWQQWINRRHPAHSGQQEIRHQQLYILPTRYGCAFSFMVLTLLVGALNYQLNLGLLFAFLLIGVGQTMMLKSYANLLALRLEVLPISAVFAGEHAAVLIRFENKKDITRSQLHVSCRDSAIAALSNLPPWATQDVTLRLPCPQRGIVTLPRLRLESTQPMALFRCWSYLNSPQSLWVYPAPEQNPPPPPTGGDPSLGATRSNTTGQDEFNGLRLFQRGDAKHAIAWKQSAHGEQLLVKHFQSPAGESRCFHWRDVQELELELALSRLCAWILAAHERGQDYGLELPNAHFAPASGAIHQQRCLMALAQFTPTQ</sequence>
<dbReference type="KEGG" id="dee:HQN60_11965"/>
<dbReference type="PANTHER" id="PTHR34351">
    <property type="entry name" value="SLR1927 PROTEIN-RELATED"/>
    <property type="match status" value="1"/>
</dbReference>
<proteinExistence type="predicted"/>
<dbReference type="Proteomes" id="UP000504844">
    <property type="component" value="Chromosome"/>
</dbReference>
<feature type="compositionally biased region" description="Pro residues" evidence="1">
    <location>
        <begin position="190"/>
        <end position="199"/>
    </location>
</feature>
<name>A0A6M8SXP6_9NEIS</name>
<evidence type="ECO:0000313" key="3">
    <source>
        <dbReference type="EMBL" id="QKJ67359.1"/>
    </source>
</evidence>
<keyword evidence="4" id="KW-1185">Reference proteome</keyword>
<keyword evidence="2" id="KW-0472">Membrane</keyword>
<dbReference type="RefSeq" id="WP_173533861.1">
    <property type="nucleotide sequence ID" value="NZ_CP054143.1"/>
</dbReference>
<keyword evidence="2" id="KW-1133">Transmembrane helix</keyword>
<dbReference type="PANTHER" id="PTHR34351:SF1">
    <property type="entry name" value="SLR1927 PROTEIN"/>
    <property type="match status" value="1"/>
</dbReference>
<gene>
    <name evidence="3" type="ORF">HQN60_11965</name>
</gene>
<feature type="transmembrane region" description="Helical" evidence="2">
    <location>
        <begin position="32"/>
        <end position="55"/>
    </location>
</feature>
<feature type="transmembrane region" description="Helical" evidence="2">
    <location>
        <begin position="61"/>
        <end position="78"/>
    </location>
</feature>
<evidence type="ECO:0000313" key="4">
    <source>
        <dbReference type="Proteomes" id="UP000504844"/>
    </source>
</evidence>
<dbReference type="AlphaFoldDB" id="A0A6M8SXP6"/>